<dbReference type="EMBL" id="CAEZSR010000035">
    <property type="protein sequence ID" value="CAB4553561.1"/>
    <property type="molecule type" value="Genomic_DNA"/>
</dbReference>
<reference evidence="2" key="1">
    <citation type="submission" date="2020-05" db="EMBL/GenBank/DDBJ databases">
        <authorList>
            <person name="Chiriac C."/>
            <person name="Salcher M."/>
            <person name="Ghai R."/>
            <person name="Kavagutti S V."/>
        </authorList>
    </citation>
    <scope>NUCLEOTIDE SEQUENCE</scope>
</reference>
<proteinExistence type="predicted"/>
<protein>
    <submittedName>
        <fullName evidence="2">Unannotated protein</fullName>
    </submittedName>
</protein>
<sequence>MSVVLDVLTAVLLLAGAALAVVAAIGLHRLGDTRSRMHAATKPATLGVLCCALGAALQFDSVSTITKLVVAVALQLITAPVGAHVLARSLTRSGEPRPPTNS</sequence>
<dbReference type="GO" id="GO:0015385">
    <property type="term" value="F:sodium:proton antiporter activity"/>
    <property type="evidence" value="ECO:0007669"/>
    <property type="project" value="TreeGrafter"/>
</dbReference>
<feature type="transmembrane region" description="Helical" evidence="1">
    <location>
        <begin position="6"/>
        <end position="27"/>
    </location>
</feature>
<dbReference type="PANTHER" id="PTHR34703:SF1">
    <property type="entry name" value="ANTIPORTER SUBUNIT MNHG2-RELATED"/>
    <property type="match status" value="1"/>
</dbReference>
<dbReference type="InterPro" id="IPR005133">
    <property type="entry name" value="PhaG_MnhG_YufB"/>
</dbReference>
<dbReference type="AlphaFoldDB" id="A0A6J6CQ15"/>
<evidence type="ECO:0000256" key="1">
    <source>
        <dbReference type="SAM" id="Phobius"/>
    </source>
</evidence>
<keyword evidence="1" id="KW-0472">Membrane</keyword>
<keyword evidence="1" id="KW-1133">Transmembrane helix</keyword>
<name>A0A6J6CQ15_9ZZZZ</name>
<dbReference type="NCBIfam" id="TIGR01300">
    <property type="entry name" value="CPA3_mnhG_phaG"/>
    <property type="match status" value="1"/>
</dbReference>
<gene>
    <name evidence="2" type="ORF">UFOPK1493_01250</name>
</gene>
<dbReference type="Pfam" id="PF03334">
    <property type="entry name" value="PhaG_MnhG_YufB"/>
    <property type="match status" value="1"/>
</dbReference>
<evidence type="ECO:0000313" key="2">
    <source>
        <dbReference type="EMBL" id="CAB4553561.1"/>
    </source>
</evidence>
<organism evidence="2">
    <name type="scientific">freshwater metagenome</name>
    <dbReference type="NCBI Taxonomy" id="449393"/>
    <lineage>
        <taxon>unclassified sequences</taxon>
        <taxon>metagenomes</taxon>
        <taxon>ecological metagenomes</taxon>
    </lineage>
</organism>
<keyword evidence="1" id="KW-0812">Transmembrane</keyword>
<dbReference type="PANTHER" id="PTHR34703">
    <property type="entry name" value="ANTIPORTER SUBUNIT MNHG2-RELATED"/>
    <property type="match status" value="1"/>
</dbReference>
<accession>A0A6J6CQ15</accession>